<name>A0A0A0K3I5_CUCSA</name>
<gene>
    <name evidence="1" type="ORF">Csa_7G145960</name>
</gene>
<reference evidence="1 2" key="4">
    <citation type="journal article" date="2011" name="BMC Genomics">
        <title>RNA-Seq improves annotation of protein-coding genes in the cucumber genome.</title>
        <authorList>
            <person name="Li Z."/>
            <person name="Zhang Z."/>
            <person name="Yan P."/>
            <person name="Huang S."/>
            <person name="Fei Z."/>
            <person name="Lin K."/>
        </authorList>
    </citation>
    <scope>NUCLEOTIDE SEQUENCE [LARGE SCALE GENOMIC DNA]</scope>
    <source>
        <strain evidence="2">cv. 9930</strain>
    </source>
</reference>
<evidence type="ECO:0000313" key="2">
    <source>
        <dbReference type="Proteomes" id="UP000029981"/>
    </source>
</evidence>
<accession>A0A0A0K3I5</accession>
<dbReference type="EMBL" id="CM002928">
    <property type="protein sequence ID" value="KGN44053.1"/>
    <property type="molecule type" value="Genomic_DNA"/>
</dbReference>
<sequence length="76" mass="8117">MIVQSVVTLDNHALGLNMSAFSRVIIGWALLGGRVGKLAAESKGSNEDEDDEFRDGRGEEISVELCVGEIRDGLGI</sequence>
<proteinExistence type="predicted"/>
<keyword evidence="2" id="KW-1185">Reference proteome</keyword>
<dbReference type="AlphaFoldDB" id="A0A0A0K3I5"/>
<dbReference type="Gramene" id="KGN44053">
    <property type="protein sequence ID" value="KGN44053"/>
    <property type="gene ID" value="Csa_7G145960"/>
</dbReference>
<organism evidence="1 2">
    <name type="scientific">Cucumis sativus</name>
    <name type="common">Cucumber</name>
    <dbReference type="NCBI Taxonomy" id="3659"/>
    <lineage>
        <taxon>Eukaryota</taxon>
        <taxon>Viridiplantae</taxon>
        <taxon>Streptophyta</taxon>
        <taxon>Embryophyta</taxon>
        <taxon>Tracheophyta</taxon>
        <taxon>Spermatophyta</taxon>
        <taxon>Magnoliopsida</taxon>
        <taxon>eudicotyledons</taxon>
        <taxon>Gunneridae</taxon>
        <taxon>Pentapetalae</taxon>
        <taxon>rosids</taxon>
        <taxon>fabids</taxon>
        <taxon>Cucurbitales</taxon>
        <taxon>Cucurbitaceae</taxon>
        <taxon>Benincaseae</taxon>
        <taxon>Cucumis</taxon>
    </lineage>
</organism>
<reference evidence="1 2" key="1">
    <citation type="journal article" date="2009" name="Nat. Genet.">
        <title>The genome of the cucumber, Cucumis sativus L.</title>
        <authorList>
            <person name="Huang S."/>
            <person name="Li R."/>
            <person name="Zhang Z."/>
            <person name="Li L."/>
            <person name="Gu X."/>
            <person name="Fan W."/>
            <person name="Lucas W.J."/>
            <person name="Wang X."/>
            <person name="Xie B."/>
            <person name="Ni P."/>
            <person name="Ren Y."/>
            <person name="Zhu H."/>
            <person name="Li J."/>
            <person name="Lin K."/>
            <person name="Jin W."/>
            <person name="Fei Z."/>
            <person name="Li G."/>
            <person name="Staub J."/>
            <person name="Kilian A."/>
            <person name="van der Vossen E.A."/>
            <person name="Wu Y."/>
            <person name="Guo J."/>
            <person name="He J."/>
            <person name="Jia Z."/>
            <person name="Ren Y."/>
            <person name="Tian G."/>
            <person name="Lu Y."/>
            <person name="Ruan J."/>
            <person name="Qian W."/>
            <person name="Wang M."/>
            <person name="Huang Q."/>
            <person name="Li B."/>
            <person name="Xuan Z."/>
            <person name="Cao J."/>
            <person name="Asan"/>
            <person name="Wu Z."/>
            <person name="Zhang J."/>
            <person name="Cai Q."/>
            <person name="Bai Y."/>
            <person name="Zhao B."/>
            <person name="Han Y."/>
            <person name="Li Y."/>
            <person name="Li X."/>
            <person name="Wang S."/>
            <person name="Shi Q."/>
            <person name="Liu S."/>
            <person name="Cho W.K."/>
            <person name="Kim J.Y."/>
            <person name="Xu Y."/>
            <person name="Heller-Uszynska K."/>
            <person name="Miao H."/>
            <person name="Cheng Z."/>
            <person name="Zhang S."/>
            <person name="Wu J."/>
            <person name="Yang Y."/>
            <person name="Kang H."/>
            <person name="Li M."/>
            <person name="Liang H."/>
            <person name="Ren X."/>
            <person name="Shi Z."/>
            <person name="Wen M."/>
            <person name="Jian M."/>
            <person name="Yang H."/>
            <person name="Zhang G."/>
            <person name="Yang Z."/>
            <person name="Chen R."/>
            <person name="Liu S."/>
            <person name="Li J."/>
            <person name="Ma L."/>
            <person name="Liu H."/>
            <person name="Zhou Y."/>
            <person name="Zhao J."/>
            <person name="Fang X."/>
            <person name="Li G."/>
            <person name="Fang L."/>
            <person name="Li Y."/>
            <person name="Liu D."/>
            <person name="Zheng H."/>
            <person name="Zhang Y."/>
            <person name="Qin N."/>
            <person name="Li Z."/>
            <person name="Yang G."/>
            <person name="Yang S."/>
            <person name="Bolund L."/>
            <person name="Kristiansen K."/>
            <person name="Zheng H."/>
            <person name="Li S."/>
            <person name="Zhang X."/>
            <person name="Yang H."/>
            <person name="Wang J."/>
            <person name="Sun R."/>
            <person name="Zhang B."/>
            <person name="Jiang S."/>
            <person name="Wang J."/>
            <person name="Du Y."/>
            <person name="Li S."/>
        </authorList>
    </citation>
    <scope>NUCLEOTIDE SEQUENCE [LARGE SCALE GENOMIC DNA]</scope>
    <source>
        <strain evidence="2">cv. 9930</strain>
    </source>
</reference>
<reference evidence="1 2" key="3">
    <citation type="journal article" date="2010" name="BMC Genomics">
        <title>Transcriptome sequencing and comparative analysis of cucumber flowers with different sex types.</title>
        <authorList>
            <person name="Guo S."/>
            <person name="Zheng Y."/>
            <person name="Joung J.G."/>
            <person name="Liu S."/>
            <person name="Zhang Z."/>
            <person name="Crasta O.R."/>
            <person name="Sobral B.W."/>
            <person name="Xu Y."/>
            <person name="Huang S."/>
            <person name="Fei Z."/>
        </authorList>
    </citation>
    <scope>NUCLEOTIDE SEQUENCE [LARGE SCALE GENOMIC DNA]</scope>
    <source>
        <strain evidence="2">cv. 9930</strain>
    </source>
</reference>
<protein>
    <submittedName>
        <fullName evidence="1">Uncharacterized protein</fullName>
    </submittedName>
</protein>
<reference evidence="1 2" key="2">
    <citation type="journal article" date="2009" name="PLoS ONE">
        <title>An integrated genetic and cytogenetic map of the cucumber genome.</title>
        <authorList>
            <person name="Ren Y."/>
            <person name="Zhang Z."/>
            <person name="Liu J."/>
            <person name="Staub J.E."/>
            <person name="Han Y."/>
            <person name="Cheng Z."/>
            <person name="Li X."/>
            <person name="Lu J."/>
            <person name="Miao H."/>
            <person name="Kang H."/>
            <person name="Xie B."/>
            <person name="Gu X."/>
            <person name="Wang X."/>
            <person name="Du Y."/>
            <person name="Jin W."/>
            <person name="Huang S."/>
        </authorList>
    </citation>
    <scope>NUCLEOTIDE SEQUENCE [LARGE SCALE GENOMIC DNA]</scope>
    <source>
        <strain evidence="2">cv. 9930</strain>
    </source>
</reference>
<evidence type="ECO:0000313" key="1">
    <source>
        <dbReference type="EMBL" id="KGN44053.1"/>
    </source>
</evidence>
<dbReference type="Proteomes" id="UP000029981">
    <property type="component" value="Chromosome 7"/>
</dbReference>